<evidence type="ECO:0000256" key="1">
    <source>
        <dbReference type="ARBA" id="ARBA00022630"/>
    </source>
</evidence>
<dbReference type="SUPFAM" id="SSF55447">
    <property type="entry name" value="CO dehydrogenase flavoprotein C-terminal domain-like"/>
    <property type="match status" value="1"/>
</dbReference>
<dbReference type="InterPro" id="IPR051312">
    <property type="entry name" value="Diverse_Substr_Oxidored"/>
</dbReference>
<dbReference type="InterPro" id="IPR016169">
    <property type="entry name" value="FAD-bd_PCMH_sub2"/>
</dbReference>
<dbReference type="RefSeq" id="WP_381829213.1">
    <property type="nucleotide sequence ID" value="NZ_JBHTCF010000003.1"/>
</dbReference>
<gene>
    <name evidence="8" type="ORF">ACFQVC_10430</name>
</gene>
<feature type="domain" description="FAD-binding PCMH-type" evidence="7">
    <location>
        <begin position="209"/>
        <end position="382"/>
    </location>
</feature>
<evidence type="ECO:0000256" key="5">
    <source>
        <dbReference type="ARBA" id="ARBA00023004"/>
    </source>
</evidence>
<dbReference type="Gene3D" id="3.10.20.30">
    <property type="match status" value="1"/>
</dbReference>
<keyword evidence="9" id="KW-1185">Reference proteome</keyword>
<sequence length="493" mass="52403">MTEARITVNGKETPIAPSAPHTTVLDLLRERGLTGTKEGCAEGECGACSVLVARPGVNKPTDWVAVNACLVPAAALDGQEVITSEGLATPGEPGTAPTLHPVQEEMAVRGGSQCGYCTPGFICSMASEYYRPDRCEHGNPLDGADAAEGADAEHGPNGFDLHALSGNLCRCTGYRPIRDAAFAVGQPTDEDPLAQRREQEPPAAVATEYSQDDSTFLRRNTLAETVQLLRERPDAVVVAGSTDYGVEVNIRSRRAGCVVAIDRLPELRELRVESDHIEIGAALTLTEIERKLDGDVPLLAELFPQFASRLIRNGATLGGNLGTGSPIGDSPPVLLALEASLVLADADGERVVPLADYFTGYRQSVRRPDELIRAVRIPLPLSPVTAFHKIAKRRFDDISSVAVGFALDIEDGIVRKARIGLGGVAATPIRALATEAALEGKPWSEENVKAAARVLRGEGTPMDDHRASSLYRSAMLGQSLLKLHAQTTEAVSS</sequence>
<dbReference type="InterPro" id="IPR012175">
    <property type="entry name" value="Xanth_DH_ssu_bac"/>
</dbReference>
<keyword evidence="5" id="KW-0408">Iron</keyword>
<dbReference type="PROSITE" id="PS51085">
    <property type="entry name" value="2FE2S_FER_2"/>
    <property type="match status" value="1"/>
</dbReference>
<comment type="caution">
    <text evidence="8">The sequence shown here is derived from an EMBL/GenBank/DDBJ whole genome shotgun (WGS) entry which is preliminary data.</text>
</comment>
<evidence type="ECO:0000259" key="6">
    <source>
        <dbReference type="PROSITE" id="PS51085"/>
    </source>
</evidence>
<dbReference type="Proteomes" id="UP001596523">
    <property type="component" value="Unassembled WGS sequence"/>
</dbReference>
<keyword evidence="2" id="KW-0479">Metal-binding</keyword>
<protein>
    <submittedName>
        <fullName evidence="8">Xanthine dehydrogenase small subunit</fullName>
    </submittedName>
</protein>
<dbReference type="Pfam" id="PF00941">
    <property type="entry name" value="FAD_binding_5"/>
    <property type="match status" value="1"/>
</dbReference>
<dbReference type="Gene3D" id="3.30.43.10">
    <property type="entry name" value="Uridine Diphospho-n-acetylenolpyruvylglucosamine Reductase, domain 2"/>
    <property type="match status" value="1"/>
</dbReference>
<evidence type="ECO:0000313" key="8">
    <source>
        <dbReference type="EMBL" id="MFC7304630.1"/>
    </source>
</evidence>
<dbReference type="CDD" id="cd00207">
    <property type="entry name" value="fer2"/>
    <property type="match status" value="1"/>
</dbReference>
<dbReference type="Gene3D" id="3.30.390.50">
    <property type="entry name" value="CO dehydrogenase flavoprotein, C-terminal domain"/>
    <property type="match status" value="1"/>
</dbReference>
<evidence type="ECO:0000259" key="7">
    <source>
        <dbReference type="PROSITE" id="PS51387"/>
    </source>
</evidence>
<dbReference type="InterPro" id="IPR006058">
    <property type="entry name" value="2Fe2S_fd_BS"/>
</dbReference>
<dbReference type="PIRSF" id="PIRSF036557">
    <property type="entry name" value="XdhA_RC"/>
    <property type="match status" value="1"/>
</dbReference>
<keyword evidence="4" id="KW-0560">Oxidoreductase</keyword>
<dbReference type="PROSITE" id="PS00197">
    <property type="entry name" value="2FE2S_FER_1"/>
    <property type="match status" value="1"/>
</dbReference>
<dbReference type="SUPFAM" id="SSF54292">
    <property type="entry name" value="2Fe-2S ferredoxin-like"/>
    <property type="match status" value="1"/>
</dbReference>
<name>A0ABW2JGU9_9ACTN</name>
<dbReference type="InterPro" id="IPR036010">
    <property type="entry name" value="2Fe-2S_ferredoxin-like_sf"/>
</dbReference>
<evidence type="ECO:0000256" key="4">
    <source>
        <dbReference type="ARBA" id="ARBA00023002"/>
    </source>
</evidence>
<feature type="domain" description="2Fe-2S ferredoxin-type" evidence="6">
    <location>
        <begin position="2"/>
        <end position="87"/>
    </location>
</feature>
<dbReference type="EMBL" id="JBHTCF010000003">
    <property type="protein sequence ID" value="MFC7304630.1"/>
    <property type="molecule type" value="Genomic_DNA"/>
</dbReference>
<dbReference type="PANTHER" id="PTHR42659">
    <property type="entry name" value="XANTHINE DEHYDROGENASE SUBUNIT C-RELATED"/>
    <property type="match status" value="1"/>
</dbReference>
<reference evidence="9" key="1">
    <citation type="journal article" date="2019" name="Int. J. Syst. Evol. Microbiol.">
        <title>The Global Catalogue of Microorganisms (GCM) 10K type strain sequencing project: providing services to taxonomists for standard genome sequencing and annotation.</title>
        <authorList>
            <consortium name="The Broad Institute Genomics Platform"/>
            <consortium name="The Broad Institute Genome Sequencing Center for Infectious Disease"/>
            <person name="Wu L."/>
            <person name="Ma J."/>
        </authorList>
    </citation>
    <scope>NUCLEOTIDE SEQUENCE [LARGE SCALE GENOMIC DNA]</scope>
    <source>
        <strain evidence="9">SYNS20</strain>
    </source>
</reference>
<dbReference type="InterPro" id="IPR002888">
    <property type="entry name" value="2Fe-2S-bd"/>
</dbReference>
<accession>A0ABW2JGU9</accession>
<proteinExistence type="predicted"/>
<dbReference type="InterPro" id="IPR005107">
    <property type="entry name" value="CO_DH_flav_C"/>
</dbReference>
<dbReference type="InterPro" id="IPR036683">
    <property type="entry name" value="CO_DH_flav_C_dom_sf"/>
</dbReference>
<dbReference type="PANTHER" id="PTHR42659:SF2">
    <property type="entry name" value="XANTHINE DEHYDROGENASE SUBUNIT C-RELATED"/>
    <property type="match status" value="1"/>
</dbReference>
<dbReference type="Pfam" id="PF01799">
    <property type="entry name" value="Fer2_2"/>
    <property type="match status" value="1"/>
</dbReference>
<dbReference type="SMART" id="SM01092">
    <property type="entry name" value="CO_deh_flav_C"/>
    <property type="match status" value="1"/>
</dbReference>
<keyword evidence="3" id="KW-0274">FAD</keyword>
<dbReference type="SUPFAM" id="SSF56176">
    <property type="entry name" value="FAD-binding/transporter-associated domain-like"/>
    <property type="match status" value="1"/>
</dbReference>
<keyword evidence="1" id="KW-0285">Flavoprotein</keyword>
<evidence type="ECO:0000256" key="2">
    <source>
        <dbReference type="ARBA" id="ARBA00022723"/>
    </source>
</evidence>
<dbReference type="PROSITE" id="PS51387">
    <property type="entry name" value="FAD_PCMH"/>
    <property type="match status" value="1"/>
</dbReference>
<dbReference type="Pfam" id="PF00111">
    <property type="entry name" value="Fer2"/>
    <property type="match status" value="1"/>
</dbReference>
<organism evidence="8 9">
    <name type="scientific">Streptomyces monticola</name>
    <dbReference type="NCBI Taxonomy" id="2666263"/>
    <lineage>
        <taxon>Bacteria</taxon>
        <taxon>Bacillati</taxon>
        <taxon>Actinomycetota</taxon>
        <taxon>Actinomycetes</taxon>
        <taxon>Kitasatosporales</taxon>
        <taxon>Streptomycetaceae</taxon>
        <taxon>Streptomyces</taxon>
    </lineage>
</organism>
<dbReference type="Gene3D" id="1.10.150.120">
    <property type="entry name" value="[2Fe-2S]-binding domain"/>
    <property type="match status" value="1"/>
</dbReference>
<dbReference type="InterPro" id="IPR036318">
    <property type="entry name" value="FAD-bd_PCMH-like_sf"/>
</dbReference>
<evidence type="ECO:0000256" key="3">
    <source>
        <dbReference type="ARBA" id="ARBA00022827"/>
    </source>
</evidence>
<dbReference type="SUPFAM" id="SSF47741">
    <property type="entry name" value="CO dehydrogenase ISP C-domain like"/>
    <property type="match status" value="1"/>
</dbReference>
<dbReference type="Pfam" id="PF03450">
    <property type="entry name" value="CO_deh_flav_C"/>
    <property type="match status" value="1"/>
</dbReference>
<dbReference type="InterPro" id="IPR012675">
    <property type="entry name" value="Beta-grasp_dom_sf"/>
</dbReference>
<dbReference type="InterPro" id="IPR016166">
    <property type="entry name" value="FAD-bd_PCMH"/>
</dbReference>
<dbReference type="InterPro" id="IPR036884">
    <property type="entry name" value="2Fe-2S-bd_dom_sf"/>
</dbReference>
<dbReference type="InterPro" id="IPR002346">
    <property type="entry name" value="Mopterin_DH_FAD-bd"/>
</dbReference>
<dbReference type="Gene3D" id="3.30.465.10">
    <property type="match status" value="1"/>
</dbReference>
<dbReference type="InterPro" id="IPR001041">
    <property type="entry name" value="2Fe-2S_ferredoxin-type"/>
</dbReference>
<evidence type="ECO:0000313" key="9">
    <source>
        <dbReference type="Proteomes" id="UP001596523"/>
    </source>
</evidence>
<dbReference type="InterPro" id="IPR016167">
    <property type="entry name" value="FAD-bd_PCMH_sub1"/>
</dbReference>